<evidence type="ECO:0000259" key="3">
    <source>
        <dbReference type="PROSITE" id="PS51462"/>
    </source>
</evidence>
<feature type="domain" description="Nudix hydrolase" evidence="3">
    <location>
        <begin position="7"/>
        <end position="145"/>
    </location>
</feature>
<dbReference type="PROSITE" id="PS00893">
    <property type="entry name" value="NUDIX_BOX"/>
    <property type="match status" value="1"/>
</dbReference>
<name>A0ABT2A4Z2_9BURK</name>
<dbReference type="Gene3D" id="3.90.79.10">
    <property type="entry name" value="Nucleoside Triphosphate Pyrophosphohydrolase"/>
    <property type="match status" value="1"/>
</dbReference>
<proteinExistence type="predicted"/>
<accession>A0ABT2A4Z2</accession>
<evidence type="ECO:0000256" key="2">
    <source>
        <dbReference type="ARBA" id="ARBA00022801"/>
    </source>
</evidence>
<dbReference type="Proteomes" id="UP001205560">
    <property type="component" value="Unassembled WGS sequence"/>
</dbReference>
<comment type="cofactor">
    <cofactor evidence="1">
        <name>Mg(2+)</name>
        <dbReference type="ChEBI" id="CHEBI:18420"/>
    </cofactor>
</comment>
<dbReference type="Pfam" id="PF00293">
    <property type="entry name" value="NUDIX"/>
    <property type="match status" value="1"/>
</dbReference>
<keyword evidence="5" id="KW-1185">Reference proteome</keyword>
<evidence type="ECO:0000256" key="1">
    <source>
        <dbReference type="ARBA" id="ARBA00001946"/>
    </source>
</evidence>
<reference evidence="4 5" key="1">
    <citation type="submission" date="2022-08" db="EMBL/GenBank/DDBJ databases">
        <title>Reclassification of Massilia species as members of the genera Telluria, Duganella, Pseudoduganella, Mokoshia gen. nov. and Zemynaea gen. nov. using orthogonal and non-orthogonal genome-based approaches.</title>
        <authorList>
            <person name="Bowman J.P."/>
        </authorList>
    </citation>
    <scope>NUCLEOTIDE SEQUENCE [LARGE SCALE GENOMIC DNA]</scope>
    <source>
        <strain evidence="4 5">LMG 28164</strain>
    </source>
</reference>
<dbReference type="PANTHER" id="PTHR21340:SF0">
    <property type="entry name" value="BIS(5'-NUCLEOSYL)-TETRAPHOSPHATASE [ASYMMETRICAL]"/>
    <property type="match status" value="1"/>
</dbReference>
<sequence>MKGSSKPVEVSCGTLVVDAAGRLLICHVTGTAKWDIPKGLQDPGEDTLAAAMRELYEEAGLEFEAARFQDLGRFEYRRDKCLHLYKVEVGDELPDLGHLICRSFFPHHVTGKPTPETDGFRWATREEVGRLCWPRMAARLLSLSW</sequence>
<dbReference type="InterPro" id="IPR000086">
    <property type="entry name" value="NUDIX_hydrolase_dom"/>
</dbReference>
<evidence type="ECO:0000313" key="5">
    <source>
        <dbReference type="Proteomes" id="UP001205560"/>
    </source>
</evidence>
<dbReference type="EMBL" id="JANUGX010000007">
    <property type="protein sequence ID" value="MCS0589237.1"/>
    <property type="molecule type" value="Genomic_DNA"/>
</dbReference>
<dbReference type="SUPFAM" id="SSF55811">
    <property type="entry name" value="Nudix"/>
    <property type="match status" value="1"/>
</dbReference>
<dbReference type="InterPro" id="IPR015797">
    <property type="entry name" value="NUDIX_hydrolase-like_dom_sf"/>
</dbReference>
<dbReference type="RefSeq" id="WP_258845003.1">
    <property type="nucleotide sequence ID" value="NZ_JANUGX010000007.1"/>
</dbReference>
<gene>
    <name evidence="4" type="ORF">NX782_08455</name>
</gene>
<keyword evidence="2 4" id="KW-0378">Hydrolase</keyword>
<dbReference type="PANTHER" id="PTHR21340">
    <property type="entry name" value="DIADENOSINE 5,5-P1,P4-TETRAPHOSPHATE PYROPHOSPHOHYDROLASE MUTT"/>
    <property type="match status" value="1"/>
</dbReference>
<dbReference type="PROSITE" id="PS51462">
    <property type="entry name" value="NUDIX"/>
    <property type="match status" value="1"/>
</dbReference>
<dbReference type="GO" id="GO:0016787">
    <property type="term" value="F:hydrolase activity"/>
    <property type="evidence" value="ECO:0007669"/>
    <property type="project" value="UniProtKB-KW"/>
</dbReference>
<organism evidence="4 5">
    <name type="scientific">Massilia norwichensis</name>
    <dbReference type="NCBI Taxonomy" id="1442366"/>
    <lineage>
        <taxon>Bacteria</taxon>
        <taxon>Pseudomonadati</taxon>
        <taxon>Pseudomonadota</taxon>
        <taxon>Betaproteobacteria</taxon>
        <taxon>Burkholderiales</taxon>
        <taxon>Oxalobacteraceae</taxon>
        <taxon>Telluria group</taxon>
        <taxon>Massilia</taxon>
    </lineage>
</organism>
<dbReference type="InterPro" id="IPR051325">
    <property type="entry name" value="Nudix_hydrolase_domain"/>
</dbReference>
<comment type="caution">
    <text evidence="4">The sequence shown here is derived from an EMBL/GenBank/DDBJ whole genome shotgun (WGS) entry which is preliminary data.</text>
</comment>
<dbReference type="InterPro" id="IPR020084">
    <property type="entry name" value="NUDIX_hydrolase_CS"/>
</dbReference>
<evidence type="ECO:0000313" key="4">
    <source>
        <dbReference type="EMBL" id="MCS0589237.1"/>
    </source>
</evidence>
<protein>
    <submittedName>
        <fullName evidence="4">NUDIX hydrolase</fullName>
    </submittedName>
</protein>